<evidence type="ECO:0000313" key="3">
    <source>
        <dbReference type="Proteomes" id="UP000035086"/>
    </source>
</evidence>
<reference evidence="3" key="1">
    <citation type="submission" date="2014-12" db="EMBL/GenBank/DDBJ databases">
        <title>Complete Genome Sequencing of Pandoraea pulmonicola DSM 16583.</title>
        <authorList>
            <person name="Chan K.-G."/>
        </authorList>
    </citation>
    <scope>NUCLEOTIDE SEQUENCE [LARGE SCALE GENOMIC DNA]</scope>
    <source>
        <strain evidence="3">DSM 16583</strain>
    </source>
</reference>
<dbReference type="RefSeq" id="WP_039411111.1">
    <property type="nucleotide sequence ID" value="NZ_CP010310.2"/>
</dbReference>
<dbReference type="AlphaFoldDB" id="A0AAJ4Z860"/>
<dbReference type="EMBL" id="CP010310">
    <property type="protein sequence ID" value="AJC22331.1"/>
    <property type="molecule type" value="Genomic_DNA"/>
</dbReference>
<organism evidence="2 4">
    <name type="scientific">Pandoraea pulmonicola</name>
    <dbReference type="NCBI Taxonomy" id="93221"/>
    <lineage>
        <taxon>Bacteria</taxon>
        <taxon>Pseudomonadati</taxon>
        <taxon>Pseudomonadota</taxon>
        <taxon>Betaproteobacteria</taxon>
        <taxon>Burkholderiales</taxon>
        <taxon>Burkholderiaceae</taxon>
        <taxon>Pandoraea</taxon>
    </lineage>
</organism>
<sequence length="192" mass="20973">MKHANAMRQTAAAAFFHARVIACEGEHFGVVCEAGHLSVKVAAGCLLRPQVDDIVLISLAGYGMRGSEAGYILSVLEKGDTGAREVRLDADTTLLAEGGRLNVRCDTLDMSGRRLTMRWHETEQLAQRQFLAAAYSENHFGESLCRVSGHSEQEAGSMRQRVADDWNVSARDATVIAERRVSVDAQEQIQLG</sequence>
<reference evidence="2 4" key="3">
    <citation type="submission" date="2018-06" db="EMBL/GenBank/DDBJ databases">
        <authorList>
            <consortium name="Pathogen Informatics"/>
            <person name="Doyle S."/>
        </authorList>
    </citation>
    <scope>NUCLEOTIDE SEQUENCE [LARGE SCALE GENOMIC DNA]</scope>
    <source>
        <strain evidence="2 4">NCTC13159</strain>
    </source>
</reference>
<name>A0AAJ4Z860_PANPU</name>
<evidence type="ECO:0000313" key="4">
    <source>
        <dbReference type="Proteomes" id="UP000254589"/>
    </source>
</evidence>
<evidence type="ECO:0000313" key="1">
    <source>
        <dbReference type="EMBL" id="AJC22331.1"/>
    </source>
</evidence>
<dbReference type="EMBL" id="UGSJ01000001">
    <property type="protein sequence ID" value="SUA88563.1"/>
    <property type="molecule type" value="Genomic_DNA"/>
</dbReference>
<proteinExistence type="predicted"/>
<accession>A0AAJ4Z860</accession>
<dbReference type="Proteomes" id="UP000254589">
    <property type="component" value="Unassembled WGS sequence"/>
</dbReference>
<evidence type="ECO:0000313" key="2">
    <source>
        <dbReference type="EMBL" id="SUA88563.1"/>
    </source>
</evidence>
<dbReference type="Pfam" id="PF12059">
    <property type="entry name" value="DUF3540"/>
    <property type="match status" value="1"/>
</dbReference>
<reference evidence="1" key="2">
    <citation type="submission" date="2016-11" db="EMBL/GenBank/DDBJ databases">
        <title>Complete Genome Sequencing of Pandoraea pulmonicola DSM 16583.</title>
        <authorList>
            <person name="Chan K.-G."/>
        </authorList>
    </citation>
    <scope>NUCLEOTIDE SEQUENCE</scope>
    <source>
        <strain evidence="1">DSM 16583</strain>
    </source>
</reference>
<gene>
    <name evidence="2" type="ORF">NCTC13159_00012</name>
    <name evidence="1" type="ORF">RO07_20900</name>
</gene>
<dbReference type="Proteomes" id="UP000035086">
    <property type="component" value="Chromosome"/>
</dbReference>
<dbReference type="InterPro" id="IPR021927">
    <property type="entry name" value="DUF3540"/>
</dbReference>
<dbReference type="KEGG" id="ppul:RO07_20900"/>
<keyword evidence="3" id="KW-1185">Reference proteome</keyword>
<protein>
    <submittedName>
        <fullName evidence="2">Protein of uncharacterized function (DUF3540)</fullName>
    </submittedName>
</protein>